<dbReference type="KEGG" id="ips:CfP315_0288"/>
<organism evidence="1">
    <name type="scientific">Candidatus Improbicoccus pseudotrichonymphae</name>
    <dbReference type="NCBI Taxonomy" id="3033792"/>
    <lineage>
        <taxon>Bacteria</taxon>
        <taxon>Bacillati</taxon>
        <taxon>Bacillota</taxon>
        <taxon>Clostridia</taxon>
        <taxon>Candidatus Improbicoccus</taxon>
    </lineage>
</organism>
<sequence length="144" mass="15289">MLEVSFLTNGLENLMETTLDKIRAFANVDSIIGSPIIVNSKVTLIPISKISYGFGSGGSDISSKKSENKNLFGGVGAGGVNVSPVAFVVINSGEVSLLQIDAYNGALDRAIATAPELIEKLINVLKKKFKKEKKGEKEATTDNE</sequence>
<dbReference type="EMBL" id="AP027924">
    <property type="protein sequence ID" value="BED91762.1"/>
    <property type="molecule type" value="Genomic_DNA"/>
</dbReference>
<dbReference type="PANTHER" id="PTHR39162">
    <property type="entry name" value="GLL3345 PROTEIN"/>
    <property type="match status" value="1"/>
</dbReference>
<dbReference type="PIRSF" id="PIRSF021377">
    <property type="entry name" value="YtfJ"/>
    <property type="match status" value="1"/>
</dbReference>
<evidence type="ECO:0000313" key="1">
    <source>
        <dbReference type="EMBL" id="BED91762.1"/>
    </source>
</evidence>
<dbReference type="AlphaFoldDB" id="A0AA48I2J8"/>
<dbReference type="Pfam" id="PF09579">
    <property type="entry name" value="Spore_YtfJ"/>
    <property type="match status" value="1"/>
</dbReference>
<name>A0AA48I2J8_9FIRM</name>
<dbReference type="InterPro" id="IPR014229">
    <property type="entry name" value="Spore_YtfJ"/>
</dbReference>
<gene>
    <name evidence="1" type="ORF">CfP315_0288</name>
</gene>
<protein>
    <submittedName>
        <fullName evidence="1">GerW family sporulation protein</fullName>
    </submittedName>
</protein>
<reference evidence="1" key="1">
    <citation type="journal article" date="2023" name="ISME J.">
        <title>Emergence of putative energy parasites within Clostridia revealed by genome analysis of a novel endosymbiotic clade.</title>
        <authorList>
            <person name="Takahashi K."/>
            <person name="Kuwahara H."/>
            <person name="Horikawa Y."/>
            <person name="Izawa K."/>
            <person name="Kato D."/>
            <person name="Inagaki T."/>
            <person name="Yuki M."/>
            <person name="Ohkuma M."/>
            <person name="Hongoh Y."/>
        </authorList>
    </citation>
    <scope>NUCLEOTIDE SEQUENCE</scope>
    <source>
        <strain evidence="1">CfP3-15</strain>
    </source>
</reference>
<dbReference type="PANTHER" id="PTHR39162:SF1">
    <property type="entry name" value="SPORULATION PROTEIN YTFJ"/>
    <property type="match status" value="1"/>
</dbReference>
<proteinExistence type="predicted"/>
<dbReference type="Proteomes" id="UP001337580">
    <property type="component" value="Chromosome"/>
</dbReference>
<accession>A0AA48I2J8</accession>